<feature type="coiled-coil region" evidence="1">
    <location>
        <begin position="56"/>
        <end position="90"/>
    </location>
</feature>
<evidence type="ECO:0000313" key="4">
    <source>
        <dbReference type="Proteomes" id="UP001172102"/>
    </source>
</evidence>
<feature type="region of interest" description="Disordered" evidence="2">
    <location>
        <begin position="436"/>
        <end position="486"/>
    </location>
</feature>
<feature type="coiled-coil region" evidence="1">
    <location>
        <begin position="237"/>
        <end position="264"/>
    </location>
</feature>
<dbReference type="EMBL" id="JAUKUA010000003">
    <property type="protein sequence ID" value="KAK0720384.1"/>
    <property type="molecule type" value="Genomic_DNA"/>
</dbReference>
<evidence type="ECO:0000256" key="1">
    <source>
        <dbReference type="SAM" id="Coils"/>
    </source>
</evidence>
<comment type="caution">
    <text evidence="3">The sequence shown here is derived from an EMBL/GenBank/DDBJ whole genome shotgun (WGS) entry which is preliminary data.</text>
</comment>
<reference evidence="3" key="1">
    <citation type="submission" date="2023-06" db="EMBL/GenBank/DDBJ databases">
        <title>Genome-scale phylogeny and comparative genomics of the fungal order Sordariales.</title>
        <authorList>
            <consortium name="Lawrence Berkeley National Laboratory"/>
            <person name="Hensen N."/>
            <person name="Bonometti L."/>
            <person name="Westerberg I."/>
            <person name="Brannstrom I.O."/>
            <person name="Guillou S."/>
            <person name="Cros-Aarteil S."/>
            <person name="Calhoun S."/>
            <person name="Haridas S."/>
            <person name="Kuo A."/>
            <person name="Mondo S."/>
            <person name="Pangilinan J."/>
            <person name="Riley R."/>
            <person name="Labutti K."/>
            <person name="Andreopoulos B."/>
            <person name="Lipzen A."/>
            <person name="Chen C."/>
            <person name="Yanf M."/>
            <person name="Daum C."/>
            <person name="Ng V."/>
            <person name="Clum A."/>
            <person name="Steindorff A."/>
            <person name="Ohm R."/>
            <person name="Martin F."/>
            <person name="Silar P."/>
            <person name="Natvig D."/>
            <person name="Lalanne C."/>
            <person name="Gautier V."/>
            <person name="Ament-Velasquez S.L."/>
            <person name="Kruys A."/>
            <person name="Hutchinson M.I."/>
            <person name="Powell A.J."/>
            <person name="Barry K."/>
            <person name="Miller A.N."/>
            <person name="Grigoriev I.V."/>
            <person name="Debuchy R."/>
            <person name="Gladieux P."/>
            <person name="Thoren M.H."/>
            <person name="Johannesson H."/>
        </authorList>
    </citation>
    <scope>NUCLEOTIDE SEQUENCE</scope>
    <source>
        <strain evidence="3">SMH4607-1</strain>
    </source>
</reference>
<keyword evidence="4" id="KW-1185">Reference proteome</keyword>
<organism evidence="3 4">
    <name type="scientific">Lasiosphaeris hirsuta</name>
    <dbReference type="NCBI Taxonomy" id="260670"/>
    <lineage>
        <taxon>Eukaryota</taxon>
        <taxon>Fungi</taxon>
        <taxon>Dikarya</taxon>
        <taxon>Ascomycota</taxon>
        <taxon>Pezizomycotina</taxon>
        <taxon>Sordariomycetes</taxon>
        <taxon>Sordariomycetidae</taxon>
        <taxon>Sordariales</taxon>
        <taxon>Lasiosphaeriaceae</taxon>
        <taxon>Lasiosphaeris</taxon>
    </lineage>
</organism>
<dbReference type="Proteomes" id="UP001172102">
    <property type="component" value="Unassembled WGS sequence"/>
</dbReference>
<evidence type="ECO:0000256" key="2">
    <source>
        <dbReference type="SAM" id="MobiDB-lite"/>
    </source>
</evidence>
<gene>
    <name evidence="3" type="ORF">B0H67DRAFT_484635</name>
</gene>
<protein>
    <submittedName>
        <fullName evidence="3">Uncharacterized protein</fullName>
    </submittedName>
</protein>
<dbReference type="AlphaFoldDB" id="A0AA40AQZ1"/>
<evidence type="ECO:0000313" key="3">
    <source>
        <dbReference type="EMBL" id="KAK0720384.1"/>
    </source>
</evidence>
<feature type="compositionally biased region" description="Basic and acidic residues" evidence="2">
    <location>
        <begin position="460"/>
        <end position="469"/>
    </location>
</feature>
<name>A0AA40AQZ1_9PEZI</name>
<keyword evidence="1" id="KW-0175">Coiled coil</keyword>
<sequence length="486" mass="56400">MKSDRRAEVRHLRRQKGDIDNEFMNLFRPLLQVPQLNSSKRMVVSSDKIEEEFKKMQSAYNDYYDAEDKYEELETELDREESELYALEAEFHATANQPHSHLALSDADDDEYGEYDECADDAGDDDDDDRLSRYSLLGISGERQEDIHPLYQALLDAAGERELAKEHVEELRVHREGILYELEMGLHRARVRANRGNLLSEEELKSLKTSLANIPITPAEFEARFGVSIDIDDLDFLRDFEHQEKLARQTLEETEREVGRLRELCMEKGVMRKHATYNEEFVIFSGSKQAALLPEGNMTIDSPPRAGSKLTHPRFPILLSNPSHVLELLSPIAALEQAMKLPKDNPDSARRRAECMKELGIDNLMKGAENKPDFINQWLIHRLRTSPMEVELMFSISERWFKIVNPGRWQEEVLYFWRKDDLARLAPQEFHGPLTPRDELDFDDLSQPYVNSDNMRLSRAKSEEGDNNHNRHQRKTSRAQSLRSLS</sequence>
<proteinExistence type="predicted"/>
<accession>A0AA40AQZ1</accession>